<accession>K9WHF6</accession>
<dbReference type="Proteomes" id="UP000010471">
    <property type="component" value="Chromosome"/>
</dbReference>
<proteinExistence type="predicted"/>
<protein>
    <submittedName>
        <fullName evidence="1">Uncharacterized protein</fullName>
    </submittedName>
</protein>
<gene>
    <name evidence="1" type="ORF">Mic7113_3476</name>
</gene>
<keyword evidence="2" id="KW-1185">Reference proteome</keyword>
<dbReference type="AlphaFoldDB" id="K9WHF6"/>
<dbReference type="HOGENOM" id="CLU_3330233_0_0_3"/>
<evidence type="ECO:0000313" key="1">
    <source>
        <dbReference type="EMBL" id="AFZ19204.1"/>
    </source>
</evidence>
<evidence type="ECO:0000313" key="2">
    <source>
        <dbReference type="Proteomes" id="UP000010471"/>
    </source>
</evidence>
<dbReference type="EMBL" id="CP003630">
    <property type="protein sequence ID" value="AFZ19204.1"/>
    <property type="molecule type" value="Genomic_DNA"/>
</dbReference>
<organism evidence="1 2">
    <name type="scientific">Allocoleopsis franciscana PCC 7113</name>
    <dbReference type="NCBI Taxonomy" id="1173027"/>
    <lineage>
        <taxon>Bacteria</taxon>
        <taxon>Bacillati</taxon>
        <taxon>Cyanobacteriota</taxon>
        <taxon>Cyanophyceae</taxon>
        <taxon>Coleofasciculales</taxon>
        <taxon>Coleofasciculaceae</taxon>
        <taxon>Allocoleopsis</taxon>
        <taxon>Allocoleopsis franciscana</taxon>
    </lineage>
</organism>
<dbReference type="KEGG" id="mic:Mic7113_3476"/>
<reference evidence="1 2" key="1">
    <citation type="submission" date="2012-06" db="EMBL/GenBank/DDBJ databases">
        <title>Finished chromosome of genome of Microcoleus sp. PCC 7113.</title>
        <authorList>
            <consortium name="US DOE Joint Genome Institute"/>
            <person name="Gugger M."/>
            <person name="Coursin T."/>
            <person name="Rippka R."/>
            <person name="Tandeau De Marsac N."/>
            <person name="Huntemann M."/>
            <person name="Wei C.-L."/>
            <person name="Han J."/>
            <person name="Detter J.C."/>
            <person name="Han C."/>
            <person name="Tapia R."/>
            <person name="Chen A."/>
            <person name="Kyrpides N."/>
            <person name="Mavromatis K."/>
            <person name="Markowitz V."/>
            <person name="Szeto E."/>
            <person name="Ivanova N."/>
            <person name="Pagani I."/>
            <person name="Pati A."/>
            <person name="Goodwin L."/>
            <person name="Nordberg H.P."/>
            <person name="Cantor M.N."/>
            <person name="Hua S.X."/>
            <person name="Woyke T."/>
            <person name="Kerfeld C.A."/>
        </authorList>
    </citation>
    <scope>NUCLEOTIDE SEQUENCE [LARGE SCALE GENOMIC DNA]</scope>
    <source>
        <strain evidence="1 2">PCC 7113</strain>
    </source>
</reference>
<name>K9WHF6_9CYAN</name>
<dbReference type="STRING" id="1173027.Mic7113_3476"/>
<sequence>MRSKLGGIDGEGAIASPYGDLLCHGMEWQFKSTTGYEH</sequence>